<organism evidence="2 3">
    <name type="scientific">Gordonia jinghuaiqii</name>
    <dbReference type="NCBI Taxonomy" id="2758710"/>
    <lineage>
        <taxon>Bacteria</taxon>
        <taxon>Bacillati</taxon>
        <taxon>Actinomycetota</taxon>
        <taxon>Actinomycetes</taxon>
        <taxon>Mycobacteriales</taxon>
        <taxon>Gordoniaceae</taxon>
        <taxon>Gordonia</taxon>
    </lineage>
</organism>
<dbReference type="PANTHER" id="PTHR30290">
    <property type="entry name" value="PERIPLASMIC BINDING COMPONENT OF ABC TRANSPORTER"/>
    <property type="match status" value="1"/>
</dbReference>
<sequence length="573" mass="60732">MIVRRREFDRILSLVVGLVVAAGLLTACGDDGPPTIDYVVDARITSYNANTVDGNADGVLMATGRLLPGFSLIGPAGQVIPDRDVGTVTREAGRPTTLRYEFTPEAAFSDGVALDCDDLLLAWAAMSGRLPGFAPATTAGYRDIESVDCAAGEKAATVTFAPGREYRDWLSLFGAGTLMPAHIVAGDAGVADVVDPIRAMDRAAIARIAESWNTGFDLIFGPVDHARFPSSGPYRIDRYSRSGGLVLVANESWWGDRPETSRIVVWGRGTDATRRLPDGRFDVVDVTTGMIDGDIAGTAGSSGPPSPARALGVEEIVLSGRGVFGDLRMRRAFASCLPRSDLARDFGGGAQVWNLRVQSPADNLAGQMNTEFGQDYQRPDIERARSLVRAATGQGADTGETSATSAALQPRTVRIGYLAPTLRWERMVGAIAASCRGAGFIVEDLSKPDMSPGALGKDVDALIVAGGASFASAGAADPSRDAYALRGGDPLNLSGTREPQVSRGVDQYAVTVSAPDRLRLARSIENAAWSTMPSVPLFAAPRTRQWKDRVGNVAAGLGRNGTGWNMDRWTIRE</sequence>
<feature type="domain" description="Solute-binding protein family 5" evidence="1">
    <location>
        <begin position="97"/>
        <end position="447"/>
    </location>
</feature>
<protein>
    <submittedName>
        <fullName evidence="2">ABC transporter substrate-binding protein</fullName>
    </submittedName>
</protein>
<dbReference type="Proteomes" id="UP000515663">
    <property type="component" value="Chromosome"/>
</dbReference>
<keyword evidence="3" id="KW-1185">Reference proteome</keyword>
<accession>A0A7D7LZF1</accession>
<dbReference type="EMBL" id="CP059491">
    <property type="protein sequence ID" value="QMT03578.1"/>
    <property type="molecule type" value="Genomic_DNA"/>
</dbReference>
<dbReference type="AlphaFoldDB" id="A0A7D7LZF1"/>
<dbReference type="GO" id="GO:0015833">
    <property type="term" value="P:peptide transport"/>
    <property type="evidence" value="ECO:0007669"/>
    <property type="project" value="TreeGrafter"/>
</dbReference>
<dbReference type="Gene3D" id="3.40.190.10">
    <property type="entry name" value="Periplasmic binding protein-like II"/>
    <property type="match status" value="1"/>
</dbReference>
<dbReference type="SUPFAM" id="SSF53850">
    <property type="entry name" value="Periplasmic binding protein-like II"/>
    <property type="match status" value="1"/>
</dbReference>
<evidence type="ECO:0000259" key="1">
    <source>
        <dbReference type="Pfam" id="PF00496"/>
    </source>
</evidence>
<gene>
    <name evidence="2" type="ORF">H1R19_11135</name>
</gene>
<dbReference type="Pfam" id="PF00496">
    <property type="entry name" value="SBP_bac_5"/>
    <property type="match status" value="1"/>
</dbReference>
<dbReference type="Gene3D" id="3.90.76.10">
    <property type="entry name" value="Dipeptide-binding Protein, Domain 1"/>
    <property type="match status" value="1"/>
</dbReference>
<dbReference type="Gene3D" id="3.10.105.10">
    <property type="entry name" value="Dipeptide-binding Protein, Domain 3"/>
    <property type="match status" value="1"/>
</dbReference>
<dbReference type="PROSITE" id="PS51257">
    <property type="entry name" value="PROKAR_LIPOPROTEIN"/>
    <property type="match status" value="1"/>
</dbReference>
<dbReference type="RefSeq" id="WP_219851439.1">
    <property type="nucleotide sequence ID" value="NZ_CP059491.1"/>
</dbReference>
<evidence type="ECO:0000313" key="3">
    <source>
        <dbReference type="Proteomes" id="UP000515663"/>
    </source>
</evidence>
<evidence type="ECO:0000313" key="2">
    <source>
        <dbReference type="EMBL" id="QMT03578.1"/>
    </source>
</evidence>
<reference evidence="3" key="1">
    <citation type="submission" date="2020-07" db="EMBL/GenBank/DDBJ databases">
        <title>novel species isolated from the respiratory tract of Marmot.</title>
        <authorList>
            <person name="Zhang G."/>
        </authorList>
    </citation>
    <scope>NUCLEOTIDE SEQUENCE [LARGE SCALE GENOMIC DNA]</scope>
    <source>
        <strain evidence="3">686</strain>
    </source>
</reference>
<dbReference type="KEGG" id="gji:H1R19_11135"/>
<dbReference type="InterPro" id="IPR000914">
    <property type="entry name" value="SBP_5_dom"/>
</dbReference>
<dbReference type="PANTHER" id="PTHR30290:SF65">
    <property type="entry name" value="MONOACYL PHOSPHATIDYLINOSITOL TETRAMANNOSIDE-BINDING PROTEIN LPQW-RELATED"/>
    <property type="match status" value="1"/>
</dbReference>
<proteinExistence type="predicted"/>
<dbReference type="InterPro" id="IPR039424">
    <property type="entry name" value="SBP_5"/>
</dbReference>
<dbReference type="GO" id="GO:1904680">
    <property type="term" value="F:peptide transmembrane transporter activity"/>
    <property type="evidence" value="ECO:0007669"/>
    <property type="project" value="TreeGrafter"/>
</dbReference>
<name>A0A7D7LZF1_9ACTN</name>